<dbReference type="GO" id="GO:0003677">
    <property type="term" value="F:DNA binding"/>
    <property type="evidence" value="ECO:0007669"/>
    <property type="project" value="InterPro"/>
</dbReference>
<dbReference type="InterPro" id="IPR002941">
    <property type="entry name" value="DNA_methylase_N4/N6"/>
</dbReference>
<dbReference type="GO" id="GO:0032259">
    <property type="term" value="P:methylation"/>
    <property type="evidence" value="ECO:0007669"/>
    <property type="project" value="UniProtKB-KW"/>
</dbReference>
<dbReference type="Gene3D" id="3.40.50.150">
    <property type="entry name" value="Vaccinia Virus protein VP39"/>
    <property type="match status" value="1"/>
</dbReference>
<reference evidence="6 7" key="1">
    <citation type="submission" date="2017-08" db="EMBL/GenBank/DDBJ databases">
        <title>Complete genome sequence of Gluconacetobacter saccharivorans CV1 isolated from Fermented Vinegar.</title>
        <authorList>
            <person name="Kim S.-Y."/>
        </authorList>
    </citation>
    <scope>NUCLEOTIDE SEQUENCE [LARGE SCALE GENOMIC DNA]</scope>
    <source>
        <strain evidence="6 7">CV1</strain>
    </source>
</reference>
<dbReference type="Proteomes" id="UP000264120">
    <property type="component" value="Chromosome"/>
</dbReference>
<dbReference type="RefSeq" id="WP_118962507.1">
    <property type="nucleotide sequence ID" value="NZ_CP023036.1"/>
</dbReference>
<comment type="catalytic activity">
    <reaction evidence="3">
        <text>a 2'-deoxyadenosine in DNA + S-adenosyl-L-methionine = an N(6)-methyl-2'-deoxyadenosine in DNA + S-adenosyl-L-homocysteine + H(+)</text>
        <dbReference type="Rhea" id="RHEA:15197"/>
        <dbReference type="Rhea" id="RHEA-COMP:12418"/>
        <dbReference type="Rhea" id="RHEA-COMP:12419"/>
        <dbReference type="ChEBI" id="CHEBI:15378"/>
        <dbReference type="ChEBI" id="CHEBI:57856"/>
        <dbReference type="ChEBI" id="CHEBI:59789"/>
        <dbReference type="ChEBI" id="CHEBI:90615"/>
        <dbReference type="ChEBI" id="CHEBI:90616"/>
        <dbReference type="EC" id="2.1.1.72"/>
    </reaction>
</comment>
<dbReference type="InterPro" id="IPR029063">
    <property type="entry name" value="SAM-dependent_MTases_sf"/>
</dbReference>
<dbReference type="KEGG" id="ksc:CD178_00666"/>
<evidence type="ECO:0000256" key="3">
    <source>
        <dbReference type="ARBA" id="ARBA00047942"/>
    </source>
</evidence>
<dbReference type="EC" id="2.1.1.-" evidence="4"/>
<evidence type="ECO:0000259" key="5">
    <source>
        <dbReference type="Pfam" id="PF01555"/>
    </source>
</evidence>
<evidence type="ECO:0000313" key="6">
    <source>
        <dbReference type="EMBL" id="AXY21479.1"/>
    </source>
</evidence>
<keyword evidence="2" id="KW-0808">Transferase</keyword>
<keyword evidence="7" id="KW-1185">Reference proteome</keyword>
<dbReference type="GO" id="GO:0008170">
    <property type="term" value="F:N-methyltransferase activity"/>
    <property type="evidence" value="ECO:0007669"/>
    <property type="project" value="InterPro"/>
</dbReference>
<evidence type="ECO:0000256" key="1">
    <source>
        <dbReference type="ARBA" id="ARBA00022603"/>
    </source>
</evidence>
<evidence type="ECO:0000256" key="4">
    <source>
        <dbReference type="RuleBase" id="RU362026"/>
    </source>
</evidence>
<dbReference type="OrthoDB" id="9816043at2"/>
<dbReference type="Pfam" id="PF01555">
    <property type="entry name" value="N6_N4_Mtase"/>
    <property type="match status" value="1"/>
</dbReference>
<dbReference type="REBASE" id="271863">
    <property type="entry name" value="M.KsaCV1ORF666P"/>
</dbReference>
<comment type="similarity">
    <text evidence="4">Belongs to the N(4)/N(6)-methyltransferase family.</text>
</comment>
<name>A0A347W9D6_9PROT</name>
<evidence type="ECO:0000256" key="2">
    <source>
        <dbReference type="ARBA" id="ARBA00022679"/>
    </source>
</evidence>
<feature type="domain" description="DNA methylase N-4/N-6" evidence="5">
    <location>
        <begin position="22"/>
        <end position="79"/>
    </location>
</feature>
<dbReference type="EMBL" id="CP023036">
    <property type="protein sequence ID" value="AXY21479.1"/>
    <property type="molecule type" value="Genomic_DNA"/>
</dbReference>
<dbReference type="GO" id="GO:0009007">
    <property type="term" value="F:site-specific DNA-methyltransferase (adenine-specific) activity"/>
    <property type="evidence" value="ECO:0007669"/>
    <property type="project" value="UniProtKB-EC"/>
</dbReference>
<accession>A0A347W9D6</accession>
<proteinExistence type="inferred from homology"/>
<dbReference type="PRINTS" id="PR00508">
    <property type="entry name" value="S21N4MTFRASE"/>
</dbReference>
<dbReference type="SUPFAM" id="SSF53335">
    <property type="entry name" value="S-adenosyl-L-methionine-dependent methyltransferases"/>
    <property type="match status" value="2"/>
</dbReference>
<dbReference type="InterPro" id="IPR001091">
    <property type="entry name" value="RM_Methyltransferase"/>
</dbReference>
<organism evidence="6 7">
    <name type="scientific">Komagataeibacter saccharivorans</name>
    <dbReference type="NCBI Taxonomy" id="265959"/>
    <lineage>
        <taxon>Bacteria</taxon>
        <taxon>Pseudomonadati</taxon>
        <taxon>Pseudomonadota</taxon>
        <taxon>Alphaproteobacteria</taxon>
        <taxon>Acetobacterales</taxon>
        <taxon>Acetobacteraceae</taxon>
        <taxon>Komagataeibacter</taxon>
    </lineage>
</organism>
<gene>
    <name evidence="6" type="ORF">CD178_00666</name>
</gene>
<keyword evidence="1 6" id="KW-0489">Methyltransferase</keyword>
<sequence length="475" mass="51241">MGETADWGPPARYAGLHGFHRYWGKKPLEPLRGLVALLSQPGDVVADPFMGTGAIAGDVVRSRRRFVGGDLNPLAVQLARFQLDPGGKGHIHAALDHLARVARPEIERTYCGGDGRIATHLLWNGPEIEAVWHRPATGRRRVSRAAQAPDYAMMARFAAYYPHGWRRLALFDNGRINASAALDWPDLFTGRALHNIDLLLHAIRQVDDAAVRRALELTLSAGIGQMSRMVCALKRDGRVDPGSWTMGYWRPARHFECNVWNGFAQRAGRLRRGLVAGGDARPVPMTDLGHVMNGGPAAVLACMDAGDLLAALPVGGVQLFLTDPPHGDRVPYLELSEMWNAMLGLDVAMAREIVVSNARGRDKNTAVYDRALGAVLAGCATRVRPGGFVVTVFNSARRGDWSGLGALDSQPGMTLLGAVPLAYSAGSLAQDMRSGALRGDYVVVHARAPVDADRHAALRALPGWRSDLAQLQAVG</sequence>
<evidence type="ECO:0000313" key="7">
    <source>
        <dbReference type="Proteomes" id="UP000264120"/>
    </source>
</evidence>
<protein>
    <recommendedName>
        <fullName evidence="4">Methyltransferase</fullName>
        <ecNumber evidence="4">2.1.1.-</ecNumber>
    </recommendedName>
</protein>
<dbReference type="AlphaFoldDB" id="A0A347W9D6"/>